<sequence length="453" mass="51146">MRWCIPLLNGENKEETAIIKSASVRSVSTTSTDRDFRSGSDFNSRDVSASDASASSLARTQYPSFSQRPTNLRVFTFPELKTATKNFSRSFMVGEGGFGCVYRGTIRNSEDPVTRIEVAVKQLNRKGLQASLSEDDTYESNILVRTCGHKEWLNEVNVLGVVDHPNLVKLIGYCAEDDERGIQRLLVYEYMPNRSVDDHLSARANATLSWPMRLRVALDAAKGLTYLHEEMDFQIIFRDLKTSNILIDENWNAKLSDFGLARQGPDEGLSHVSTAVVGTLGYAAPEYIQTGRLTAKSDIWSYGVVLYELITGRRPIDKNRPKGQQKLLEWVKPYISDIRRFRIIVDPRLEGNYNIKAAAKLASVANKCLVRLPKSRPKMSEVLEMVRVIVETFETGPPQPPLLSSDVVVTESKEREAKKEFDWKRPFHSLRKLGGGHSKIVWRGWKLEIVEAC</sequence>
<evidence type="ECO:0000313" key="8">
    <source>
        <dbReference type="EMBL" id="KAF3335444.1"/>
    </source>
</evidence>
<dbReference type="PANTHER" id="PTHR45621">
    <property type="entry name" value="OS01G0588500 PROTEIN-RELATED"/>
    <property type="match status" value="1"/>
</dbReference>
<dbReference type="OrthoDB" id="4062651at2759"/>
<keyword evidence="4 8" id="KW-0808">Transferase</keyword>
<evidence type="ECO:0000256" key="1">
    <source>
        <dbReference type="ARBA" id="ARBA00004167"/>
    </source>
</evidence>
<dbReference type="SUPFAM" id="SSF56112">
    <property type="entry name" value="Protein kinase-like (PK-like)"/>
    <property type="match status" value="1"/>
</dbReference>
<keyword evidence="5 8" id="KW-0675">Receptor</keyword>
<dbReference type="PROSITE" id="PS00107">
    <property type="entry name" value="PROTEIN_KINASE_ATP"/>
    <property type="match status" value="1"/>
</dbReference>
<comment type="subcellular location">
    <subcellularLocation>
        <location evidence="1">Membrane</location>
        <topology evidence="1">Single-pass membrane protein</topology>
    </subcellularLocation>
</comment>
<dbReference type="Proteomes" id="UP000623129">
    <property type="component" value="Unassembled WGS sequence"/>
</dbReference>
<keyword evidence="2" id="KW-0723">Serine/threonine-protein kinase</keyword>
<dbReference type="InterPro" id="IPR050823">
    <property type="entry name" value="Plant_Ser_Thr_Prot_Kinase"/>
</dbReference>
<keyword evidence="6" id="KW-0547">Nucleotide-binding</keyword>
<dbReference type="SMART" id="SM00220">
    <property type="entry name" value="S_TKc"/>
    <property type="match status" value="1"/>
</dbReference>
<evidence type="ECO:0000256" key="5">
    <source>
        <dbReference type="ARBA" id="ARBA00023170"/>
    </source>
</evidence>
<evidence type="ECO:0000256" key="6">
    <source>
        <dbReference type="PROSITE-ProRule" id="PRU10141"/>
    </source>
</evidence>
<feature type="domain" description="Protein kinase" evidence="7">
    <location>
        <begin position="87"/>
        <end position="388"/>
    </location>
</feature>
<keyword evidence="4 8" id="KW-0418">Kinase</keyword>
<dbReference type="InterPro" id="IPR011009">
    <property type="entry name" value="Kinase-like_dom_sf"/>
</dbReference>
<dbReference type="Pfam" id="PF00069">
    <property type="entry name" value="Pkinase"/>
    <property type="match status" value="1"/>
</dbReference>
<evidence type="ECO:0000313" key="9">
    <source>
        <dbReference type="Proteomes" id="UP000623129"/>
    </source>
</evidence>
<proteinExistence type="predicted"/>
<dbReference type="GO" id="GO:0004674">
    <property type="term" value="F:protein serine/threonine kinase activity"/>
    <property type="evidence" value="ECO:0007669"/>
    <property type="project" value="UniProtKB-KW"/>
</dbReference>
<dbReference type="EMBL" id="SWLB01000008">
    <property type="protein sequence ID" value="KAF3335444.1"/>
    <property type="molecule type" value="Genomic_DNA"/>
</dbReference>
<evidence type="ECO:0000256" key="3">
    <source>
        <dbReference type="ARBA" id="ARBA00022553"/>
    </source>
</evidence>
<dbReference type="FunFam" id="1.10.510.10:FF:000146">
    <property type="entry name" value="LRR receptor-like serine/threonine-protein kinase IOS1"/>
    <property type="match status" value="1"/>
</dbReference>
<dbReference type="CDD" id="cd14066">
    <property type="entry name" value="STKc_IRAK"/>
    <property type="match status" value="1"/>
</dbReference>
<protein>
    <submittedName>
        <fullName evidence="8">Receptor-like protein kinase</fullName>
    </submittedName>
</protein>
<feature type="binding site" evidence="6">
    <location>
        <position position="121"/>
    </location>
    <ligand>
        <name>ATP</name>
        <dbReference type="ChEBI" id="CHEBI:30616"/>
    </ligand>
</feature>
<evidence type="ECO:0000259" key="7">
    <source>
        <dbReference type="PROSITE" id="PS50011"/>
    </source>
</evidence>
<dbReference type="GO" id="GO:0016020">
    <property type="term" value="C:membrane"/>
    <property type="evidence" value="ECO:0007669"/>
    <property type="project" value="UniProtKB-SubCell"/>
</dbReference>
<dbReference type="InterPro" id="IPR017441">
    <property type="entry name" value="Protein_kinase_ATP_BS"/>
</dbReference>
<dbReference type="AlphaFoldDB" id="A0A833VW58"/>
<organism evidence="8 9">
    <name type="scientific">Carex littledalei</name>
    <dbReference type="NCBI Taxonomy" id="544730"/>
    <lineage>
        <taxon>Eukaryota</taxon>
        <taxon>Viridiplantae</taxon>
        <taxon>Streptophyta</taxon>
        <taxon>Embryophyta</taxon>
        <taxon>Tracheophyta</taxon>
        <taxon>Spermatophyta</taxon>
        <taxon>Magnoliopsida</taxon>
        <taxon>Liliopsida</taxon>
        <taxon>Poales</taxon>
        <taxon>Cyperaceae</taxon>
        <taxon>Cyperoideae</taxon>
        <taxon>Cariceae</taxon>
        <taxon>Carex</taxon>
        <taxon>Carex subgen. Euthyceras</taxon>
    </lineage>
</organism>
<keyword evidence="3" id="KW-0597">Phosphoprotein</keyword>
<keyword evidence="6" id="KW-0067">ATP-binding</keyword>
<evidence type="ECO:0000256" key="2">
    <source>
        <dbReference type="ARBA" id="ARBA00022527"/>
    </source>
</evidence>
<gene>
    <name evidence="8" type="ORF">FCM35_KLT19951</name>
</gene>
<dbReference type="Gene3D" id="1.10.510.10">
    <property type="entry name" value="Transferase(Phosphotransferase) domain 1"/>
    <property type="match status" value="1"/>
</dbReference>
<dbReference type="GO" id="GO:0005524">
    <property type="term" value="F:ATP binding"/>
    <property type="evidence" value="ECO:0007669"/>
    <property type="project" value="UniProtKB-UniRule"/>
</dbReference>
<comment type="caution">
    <text evidence="8">The sequence shown here is derived from an EMBL/GenBank/DDBJ whole genome shotgun (WGS) entry which is preliminary data.</text>
</comment>
<keyword evidence="9" id="KW-1185">Reference proteome</keyword>
<dbReference type="InterPro" id="IPR000719">
    <property type="entry name" value="Prot_kinase_dom"/>
</dbReference>
<name>A0A833VW58_9POAL</name>
<dbReference type="Gene3D" id="3.30.200.20">
    <property type="entry name" value="Phosphorylase Kinase, domain 1"/>
    <property type="match status" value="1"/>
</dbReference>
<dbReference type="PROSITE" id="PS50011">
    <property type="entry name" value="PROTEIN_KINASE_DOM"/>
    <property type="match status" value="1"/>
</dbReference>
<accession>A0A833VW58</accession>
<evidence type="ECO:0000256" key="4">
    <source>
        <dbReference type="ARBA" id="ARBA00022777"/>
    </source>
</evidence>
<reference evidence="8" key="1">
    <citation type="submission" date="2020-01" db="EMBL/GenBank/DDBJ databases">
        <title>Genome sequence of Kobresia littledalei, the first chromosome-level genome in the family Cyperaceae.</title>
        <authorList>
            <person name="Qu G."/>
        </authorList>
    </citation>
    <scope>NUCLEOTIDE SEQUENCE</scope>
    <source>
        <strain evidence="8">C.B.Clarke</strain>
        <tissue evidence="8">Leaf</tissue>
    </source>
</reference>